<proteinExistence type="predicted"/>
<feature type="region of interest" description="Disordered" evidence="1">
    <location>
        <begin position="203"/>
        <end position="235"/>
    </location>
</feature>
<reference evidence="3" key="1">
    <citation type="journal article" date="2017" name="Genome Biol.">
        <title>Comparative genomics reveals high biological diversity and specific adaptations in the industrially and medically important fungal genus Aspergillus.</title>
        <authorList>
            <person name="de Vries R.P."/>
            <person name="Riley R."/>
            <person name="Wiebenga A."/>
            <person name="Aguilar-Osorio G."/>
            <person name="Amillis S."/>
            <person name="Uchima C.A."/>
            <person name="Anderluh G."/>
            <person name="Asadollahi M."/>
            <person name="Askin M."/>
            <person name="Barry K."/>
            <person name="Battaglia E."/>
            <person name="Bayram O."/>
            <person name="Benocci T."/>
            <person name="Braus-Stromeyer S.A."/>
            <person name="Caldana C."/>
            <person name="Canovas D."/>
            <person name="Cerqueira G.C."/>
            <person name="Chen F."/>
            <person name="Chen W."/>
            <person name="Choi C."/>
            <person name="Clum A."/>
            <person name="Dos Santos R.A."/>
            <person name="Damasio A.R."/>
            <person name="Diallinas G."/>
            <person name="Emri T."/>
            <person name="Fekete E."/>
            <person name="Flipphi M."/>
            <person name="Freyberg S."/>
            <person name="Gallo A."/>
            <person name="Gournas C."/>
            <person name="Habgood R."/>
            <person name="Hainaut M."/>
            <person name="Harispe M.L."/>
            <person name="Henrissat B."/>
            <person name="Hilden K.S."/>
            <person name="Hope R."/>
            <person name="Hossain A."/>
            <person name="Karabika E."/>
            <person name="Karaffa L."/>
            <person name="Karanyi Z."/>
            <person name="Krasevec N."/>
            <person name="Kuo A."/>
            <person name="Kusch H."/>
            <person name="LaButti K."/>
            <person name="Lagendijk E.L."/>
            <person name="Lapidus A."/>
            <person name="Levasseur A."/>
            <person name="Lindquist E."/>
            <person name="Lipzen A."/>
            <person name="Logrieco A.F."/>
            <person name="MacCabe A."/>
            <person name="Maekelae M.R."/>
            <person name="Malavazi I."/>
            <person name="Melin P."/>
            <person name="Meyer V."/>
            <person name="Mielnichuk N."/>
            <person name="Miskei M."/>
            <person name="Molnar A.P."/>
            <person name="Mule G."/>
            <person name="Ngan C.Y."/>
            <person name="Orejas M."/>
            <person name="Orosz E."/>
            <person name="Ouedraogo J.P."/>
            <person name="Overkamp K.M."/>
            <person name="Park H.-S."/>
            <person name="Perrone G."/>
            <person name="Piumi F."/>
            <person name="Punt P.J."/>
            <person name="Ram A.F."/>
            <person name="Ramon A."/>
            <person name="Rauscher S."/>
            <person name="Record E."/>
            <person name="Riano-Pachon D.M."/>
            <person name="Robert V."/>
            <person name="Roehrig J."/>
            <person name="Ruller R."/>
            <person name="Salamov A."/>
            <person name="Salih N.S."/>
            <person name="Samson R.A."/>
            <person name="Sandor E."/>
            <person name="Sanguinetti M."/>
            <person name="Schuetze T."/>
            <person name="Sepcic K."/>
            <person name="Shelest E."/>
            <person name="Sherlock G."/>
            <person name="Sophianopoulou V."/>
            <person name="Squina F.M."/>
            <person name="Sun H."/>
            <person name="Susca A."/>
            <person name="Todd R.B."/>
            <person name="Tsang A."/>
            <person name="Unkles S.E."/>
            <person name="van de Wiele N."/>
            <person name="van Rossen-Uffink D."/>
            <person name="Oliveira J.V."/>
            <person name="Vesth T.C."/>
            <person name="Visser J."/>
            <person name="Yu J.-H."/>
            <person name="Zhou M."/>
            <person name="Andersen M.R."/>
            <person name="Archer D.B."/>
            <person name="Baker S.E."/>
            <person name="Benoit I."/>
            <person name="Brakhage A.A."/>
            <person name="Braus G.H."/>
            <person name="Fischer R."/>
            <person name="Frisvad J.C."/>
            <person name="Goldman G.H."/>
            <person name="Houbraken J."/>
            <person name="Oakley B."/>
            <person name="Pocsi I."/>
            <person name="Scazzocchio C."/>
            <person name="Seiboth B."/>
            <person name="vanKuyk P.A."/>
            <person name="Wortman J."/>
            <person name="Dyer P.S."/>
            <person name="Grigoriev I.V."/>
        </authorList>
    </citation>
    <scope>NUCLEOTIDE SEQUENCE [LARGE SCALE GENOMIC DNA]</scope>
    <source>
        <strain evidence="3">CBS 516.65</strain>
    </source>
</reference>
<dbReference type="RefSeq" id="XP_022398346.1">
    <property type="nucleotide sequence ID" value="XM_022544885.1"/>
</dbReference>
<dbReference type="GeneID" id="34461146"/>
<feature type="region of interest" description="Disordered" evidence="1">
    <location>
        <begin position="255"/>
        <end position="284"/>
    </location>
</feature>
<accession>A0A1L9VCJ2</accession>
<feature type="compositionally biased region" description="Polar residues" evidence="1">
    <location>
        <begin position="255"/>
        <end position="269"/>
    </location>
</feature>
<evidence type="ECO:0000313" key="2">
    <source>
        <dbReference type="EMBL" id="OJJ81648.1"/>
    </source>
</evidence>
<dbReference type="VEuPathDB" id="FungiDB:ASPGLDRAFT_37960"/>
<gene>
    <name evidence="2" type="ORF">ASPGLDRAFT_37960</name>
</gene>
<evidence type="ECO:0000313" key="3">
    <source>
        <dbReference type="Proteomes" id="UP000184300"/>
    </source>
</evidence>
<sequence>MAHPLPFASFPYPPWYHFPHWPFLRPQPMFAPPPYPPRGSTLPTTFVSQYLSKTDPLVLLILVLATHDVSSKWEEMVEASRLLPDNRLWMKDRDELALNLVSHTDIAEELRSLLDLKGRVNPWDWLHPPGQPDVRDPSPSSPHEGSAILAERACLKRRRNSDPGSDRSGLWMRNLVEAQRAGNIYFFDRYLSMTRDVENWRENVSPISPTGPPTPPSSADTSASRRRCRRRSPLANYESGMGVIQSIEEDYTMGSQNRRASANGQSSNYERVEVSPGDLEDERTRRLRSCTPLEELLDQATRVRFEPVHSAPESVCSMETVTVRPRGHSDPYK</sequence>
<organism evidence="2 3">
    <name type="scientific">Aspergillus glaucus CBS 516.65</name>
    <dbReference type="NCBI Taxonomy" id="1160497"/>
    <lineage>
        <taxon>Eukaryota</taxon>
        <taxon>Fungi</taxon>
        <taxon>Dikarya</taxon>
        <taxon>Ascomycota</taxon>
        <taxon>Pezizomycotina</taxon>
        <taxon>Eurotiomycetes</taxon>
        <taxon>Eurotiomycetidae</taxon>
        <taxon>Eurotiales</taxon>
        <taxon>Aspergillaceae</taxon>
        <taxon>Aspergillus</taxon>
        <taxon>Aspergillus subgen. Aspergillus</taxon>
    </lineage>
</organism>
<keyword evidence="3" id="KW-1185">Reference proteome</keyword>
<name>A0A1L9VCJ2_ASPGL</name>
<dbReference type="EMBL" id="KV878905">
    <property type="protein sequence ID" value="OJJ81648.1"/>
    <property type="molecule type" value="Genomic_DNA"/>
</dbReference>
<dbReference type="Proteomes" id="UP000184300">
    <property type="component" value="Unassembled WGS sequence"/>
</dbReference>
<dbReference type="AlphaFoldDB" id="A0A1L9VCJ2"/>
<evidence type="ECO:0000256" key="1">
    <source>
        <dbReference type="SAM" id="MobiDB-lite"/>
    </source>
</evidence>
<dbReference type="OrthoDB" id="4502839at2759"/>
<protein>
    <submittedName>
        <fullName evidence="2">Uncharacterized protein</fullName>
    </submittedName>
</protein>